<accession>A0ABY6IR50</accession>
<evidence type="ECO:0000256" key="2">
    <source>
        <dbReference type="SAM" id="Phobius"/>
    </source>
</evidence>
<evidence type="ECO:0000313" key="3">
    <source>
        <dbReference type="EMBL" id="UYQ73086.1"/>
    </source>
</evidence>
<dbReference type="RefSeq" id="WP_264226676.1">
    <property type="nucleotide sequence ID" value="NZ_CP107716.1"/>
</dbReference>
<name>A0ABY6IR50_9HYPH</name>
<feature type="region of interest" description="Disordered" evidence="1">
    <location>
        <begin position="50"/>
        <end position="72"/>
    </location>
</feature>
<gene>
    <name evidence="3" type="ORF">OF122_04805</name>
</gene>
<proteinExistence type="predicted"/>
<reference evidence="3" key="1">
    <citation type="submission" date="2022-10" db="EMBL/GenBank/DDBJ databases">
        <title>YIM 151497 complete genome.</title>
        <authorList>
            <person name="Chen X."/>
        </authorList>
    </citation>
    <scope>NUCLEOTIDE SEQUENCE</scope>
    <source>
        <strain evidence="3">YIM 151497</strain>
    </source>
</reference>
<dbReference type="EMBL" id="CP107716">
    <property type="protein sequence ID" value="UYQ73086.1"/>
    <property type="molecule type" value="Genomic_DNA"/>
</dbReference>
<sequence>MAETEKPNWGNRIILLIFGALAVITIGATIIATINEWGEGNVAGSTAVEDLSTIEPGSEPAAETPEEIQDAQ</sequence>
<organism evidence="3 4">
    <name type="scientific">Pelagibacterium flavum</name>
    <dbReference type="NCBI Taxonomy" id="2984530"/>
    <lineage>
        <taxon>Bacteria</taxon>
        <taxon>Pseudomonadati</taxon>
        <taxon>Pseudomonadota</taxon>
        <taxon>Alphaproteobacteria</taxon>
        <taxon>Hyphomicrobiales</taxon>
        <taxon>Devosiaceae</taxon>
        <taxon>Pelagibacterium</taxon>
    </lineage>
</organism>
<dbReference type="Proteomes" id="UP001163882">
    <property type="component" value="Chromosome"/>
</dbReference>
<evidence type="ECO:0000256" key="1">
    <source>
        <dbReference type="SAM" id="MobiDB-lite"/>
    </source>
</evidence>
<evidence type="ECO:0000313" key="4">
    <source>
        <dbReference type="Proteomes" id="UP001163882"/>
    </source>
</evidence>
<feature type="transmembrane region" description="Helical" evidence="2">
    <location>
        <begin position="12"/>
        <end position="34"/>
    </location>
</feature>
<keyword evidence="2" id="KW-1133">Transmembrane helix</keyword>
<protein>
    <submittedName>
        <fullName evidence="3">Uncharacterized protein</fullName>
    </submittedName>
</protein>
<keyword evidence="4" id="KW-1185">Reference proteome</keyword>
<keyword evidence="2" id="KW-0472">Membrane</keyword>
<keyword evidence="2" id="KW-0812">Transmembrane</keyword>